<dbReference type="Proteomes" id="UP000253664">
    <property type="component" value="Unassembled WGS sequence"/>
</dbReference>
<evidence type="ECO:0000256" key="3">
    <source>
        <dbReference type="ARBA" id="ARBA00022679"/>
    </source>
</evidence>
<dbReference type="OrthoDB" id="1298661at2759"/>
<comment type="caution">
    <text evidence="12">The sequence shown here is derived from an EMBL/GenBank/DDBJ whole genome shotgun (WGS) entry which is preliminary data.</text>
</comment>
<feature type="binding site" evidence="11">
    <location>
        <position position="84"/>
    </location>
    <ligand>
        <name>S-adenosyl-L-methionine</name>
        <dbReference type="ChEBI" id="CHEBI:59789"/>
    </ligand>
</feature>
<dbReference type="PANTHER" id="PTHR12753:SF0">
    <property type="entry name" value="ALPHA N-TERMINAL PROTEIN METHYLTRANSFERASE 1"/>
    <property type="match status" value="1"/>
</dbReference>
<protein>
    <recommendedName>
        <fullName evidence="6">Alpha N-terminal protein methyltransferase 1</fullName>
        <ecNumber evidence="5">2.1.1.244</ecNumber>
    </recommendedName>
    <alternativeName>
        <fullName evidence="7">X-Pro-Lys N-terminal protein methyltransferase 1</fullName>
    </alternativeName>
</protein>
<evidence type="ECO:0000256" key="11">
    <source>
        <dbReference type="PIRSR" id="PIRSR016958-1"/>
    </source>
</evidence>
<accession>A0A367L4Z0</accession>
<dbReference type="Pfam" id="PF05891">
    <property type="entry name" value="Methyltransf_PK"/>
    <property type="match status" value="1"/>
</dbReference>
<evidence type="ECO:0000313" key="13">
    <source>
        <dbReference type="Proteomes" id="UP000253664"/>
    </source>
</evidence>
<comment type="similarity">
    <text evidence="1">Belongs to the methyltransferase superfamily. NTM1 family.</text>
</comment>
<dbReference type="EMBL" id="LKCN02000014">
    <property type="protein sequence ID" value="RCI09477.1"/>
    <property type="molecule type" value="Genomic_DNA"/>
</dbReference>
<evidence type="ECO:0000256" key="10">
    <source>
        <dbReference type="ARBA" id="ARBA00048167"/>
    </source>
</evidence>
<organism evidence="12 13">
    <name type="scientific">Ophiocordyceps polyrhachis-furcata BCC 54312</name>
    <dbReference type="NCBI Taxonomy" id="1330021"/>
    <lineage>
        <taxon>Eukaryota</taxon>
        <taxon>Fungi</taxon>
        <taxon>Dikarya</taxon>
        <taxon>Ascomycota</taxon>
        <taxon>Pezizomycotina</taxon>
        <taxon>Sordariomycetes</taxon>
        <taxon>Hypocreomycetidae</taxon>
        <taxon>Hypocreales</taxon>
        <taxon>Ophiocordycipitaceae</taxon>
        <taxon>Ophiocordyceps</taxon>
    </lineage>
</organism>
<proteinExistence type="inferred from homology"/>
<dbReference type="InterPro" id="IPR008576">
    <property type="entry name" value="MeTrfase_NTM1"/>
</dbReference>
<keyword evidence="4 11" id="KW-0949">S-adenosyl-L-methionine</keyword>
<evidence type="ECO:0000256" key="8">
    <source>
        <dbReference type="ARBA" id="ARBA00047306"/>
    </source>
</evidence>
<reference evidence="12 13" key="1">
    <citation type="journal article" date="2015" name="BMC Genomics">
        <title>Insights from the genome of Ophiocordyceps polyrhachis-furcata to pathogenicity and host specificity in insect fungi.</title>
        <authorList>
            <person name="Wichadakul D."/>
            <person name="Kobmoo N."/>
            <person name="Ingsriswang S."/>
            <person name="Tangphatsornruang S."/>
            <person name="Chantasingh D."/>
            <person name="Luangsa-ard J.J."/>
            <person name="Eurwilaichitr L."/>
        </authorList>
    </citation>
    <scope>NUCLEOTIDE SEQUENCE [LARGE SCALE GENOMIC DNA]</scope>
    <source>
        <strain evidence="12 13">BCC 54312</strain>
    </source>
</reference>
<comment type="catalytic activity">
    <reaction evidence="10">
        <text>N-terminal L-alanyl-L-prolyl-L-lysyl-[protein] + 3 S-adenosyl-L-methionine = N-terminal N,N,N-trimethyl-L-alanyl-L-prolyl-L-lysyl-[protein] + 3 S-adenosyl-L-homocysteine + 3 H(+)</text>
        <dbReference type="Rhea" id="RHEA:54712"/>
        <dbReference type="Rhea" id="RHEA-COMP:13785"/>
        <dbReference type="Rhea" id="RHEA-COMP:13971"/>
        <dbReference type="ChEBI" id="CHEBI:15378"/>
        <dbReference type="ChEBI" id="CHEBI:57856"/>
        <dbReference type="ChEBI" id="CHEBI:59789"/>
        <dbReference type="ChEBI" id="CHEBI:138057"/>
        <dbReference type="ChEBI" id="CHEBI:138315"/>
        <dbReference type="EC" id="2.1.1.244"/>
    </reaction>
</comment>
<dbReference type="AlphaFoldDB" id="A0A367L4Z0"/>
<dbReference type="CDD" id="cd02440">
    <property type="entry name" value="AdoMet_MTases"/>
    <property type="match status" value="1"/>
</dbReference>
<evidence type="ECO:0000256" key="1">
    <source>
        <dbReference type="ARBA" id="ARBA00009059"/>
    </source>
</evidence>
<dbReference type="PIRSF" id="PIRSF016958">
    <property type="entry name" value="DUF858_MeTrfase_lik"/>
    <property type="match status" value="1"/>
</dbReference>
<feature type="binding site" evidence="11">
    <location>
        <position position="138"/>
    </location>
    <ligand>
        <name>S-adenosyl-L-methionine</name>
        <dbReference type="ChEBI" id="CHEBI:59789"/>
    </ligand>
</feature>
<dbReference type="InterPro" id="IPR029063">
    <property type="entry name" value="SAM-dependent_MTases_sf"/>
</dbReference>
<evidence type="ECO:0000256" key="9">
    <source>
        <dbReference type="ARBA" id="ARBA00047885"/>
    </source>
</evidence>
<evidence type="ECO:0000256" key="6">
    <source>
        <dbReference type="ARBA" id="ARBA00039449"/>
    </source>
</evidence>
<dbReference type="SUPFAM" id="SSF53335">
    <property type="entry name" value="S-adenosyl-L-methionine-dependent methyltransferases"/>
    <property type="match status" value="1"/>
</dbReference>
<name>A0A367L4Z0_9HYPO</name>
<feature type="binding site" evidence="11">
    <location>
        <position position="79"/>
    </location>
    <ligand>
        <name>S-adenosyl-L-methionine</name>
        <dbReference type="ChEBI" id="CHEBI:59789"/>
    </ligand>
</feature>
<dbReference type="GO" id="GO:0071885">
    <property type="term" value="F:N-terminal protein N-methyltransferase activity"/>
    <property type="evidence" value="ECO:0007669"/>
    <property type="project" value="UniProtKB-EC"/>
</dbReference>
<evidence type="ECO:0000256" key="4">
    <source>
        <dbReference type="ARBA" id="ARBA00022691"/>
    </source>
</evidence>
<keyword evidence="3" id="KW-0808">Transferase</keyword>
<evidence type="ECO:0000313" key="12">
    <source>
        <dbReference type="EMBL" id="RCI09477.1"/>
    </source>
</evidence>
<gene>
    <name evidence="12" type="ORF">L249_3798</name>
</gene>
<keyword evidence="2" id="KW-0489">Methyltransferase</keyword>
<dbReference type="GO" id="GO:0032259">
    <property type="term" value="P:methylation"/>
    <property type="evidence" value="ECO:0007669"/>
    <property type="project" value="UniProtKB-KW"/>
</dbReference>
<evidence type="ECO:0000256" key="5">
    <source>
        <dbReference type="ARBA" id="ARBA00039112"/>
    </source>
</evidence>
<keyword evidence="13" id="KW-1185">Reference proteome</keyword>
<comment type="catalytic activity">
    <reaction evidence="9">
        <text>N-terminal L-prolyl-L-prolyl-L-lysyl-[protein] + 2 S-adenosyl-L-methionine = N-terminal N,N-dimethyl-L-prolyl-L-prolyl-L-lysyl-[protein] + 2 S-adenosyl-L-homocysteine + 2 H(+)</text>
        <dbReference type="Rhea" id="RHEA:54736"/>
        <dbReference type="Rhea" id="RHEA-COMP:13787"/>
        <dbReference type="Rhea" id="RHEA-COMP:13974"/>
        <dbReference type="ChEBI" id="CHEBI:15378"/>
        <dbReference type="ChEBI" id="CHEBI:57856"/>
        <dbReference type="ChEBI" id="CHEBI:59789"/>
        <dbReference type="ChEBI" id="CHEBI:138059"/>
        <dbReference type="ChEBI" id="CHEBI:138318"/>
        <dbReference type="EC" id="2.1.1.244"/>
    </reaction>
</comment>
<sequence>MSVHESTCPDDLICPEAGRRYWENTSADVNGMLGGIPSVKGFGSVSRIDLQGSRAFLAKLGIVRNKAGPKPLTNALEGGAGIGRITQGLLLDLAEEVDVIEPVSKFTDMLSGVRNVFNVGLEDWKPKPGRQYDLIWTQWCLGHITDDQVVKYLELCKTALTPGRGIIVFKENLSSSGEADVFDETDSSVTRRVLLHKSSAMGADERSRRDETYRSLFAKAGVKVARTELQRGFPESANTRLLPVRMYALKPDCAA</sequence>
<evidence type="ECO:0000256" key="7">
    <source>
        <dbReference type="ARBA" id="ARBA00043129"/>
    </source>
</evidence>
<dbReference type="PANTHER" id="PTHR12753">
    <property type="entry name" value="AD-003 - RELATED"/>
    <property type="match status" value="1"/>
</dbReference>
<dbReference type="GO" id="GO:0005737">
    <property type="term" value="C:cytoplasm"/>
    <property type="evidence" value="ECO:0007669"/>
    <property type="project" value="TreeGrafter"/>
</dbReference>
<comment type="catalytic activity">
    <reaction evidence="8">
        <text>N-terminal L-seryl-L-prolyl-L-lysyl-[protein] + 3 S-adenosyl-L-methionine = N-terminal N,N,N-trimethyl-L-seryl-L-prolyl-L-lysyl-[protein] + 3 S-adenosyl-L-homocysteine + 3 H(+)</text>
        <dbReference type="Rhea" id="RHEA:54724"/>
        <dbReference type="Rhea" id="RHEA-COMP:13789"/>
        <dbReference type="Rhea" id="RHEA-COMP:13973"/>
        <dbReference type="ChEBI" id="CHEBI:15378"/>
        <dbReference type="ChEBI" id="CHEBI:57856"/>
        <dbReference type="ChEBI" id="CHEBI:59789"/>
        <dbReference type="ChEBI" id="CHEBI:138061"/>
        <dbReference type="ChEBI" id="CHEBI:138317"/>
        <dbReference type="EC" id="2.1.1.244"/>
    </reaction>
</comment>
<evidence type="ECO:0000256" key="2">
    <source>
        <dbReference type="ARBA" id="ARBA00022603"/>
    </source>
</evidence>
<dbReference type="Gene3D" id="3.40.50.150">
    <property type="entry name" value="Vaccinia Virus protein VP39"/>
    <property type="match status" value="1"/>
</dbReference>
<dbReference type="EC" id="2.1.1.244" evidence="5"/>
<dbReference type="STRING" id="1330021.A0A367L4Z0"/>